<keyword evidence="3" id="KW-1185">Reference proteome</keyword>
<feature type="transmembrane region" description="Helical" evidence="1">
    <location>
        <begin position="7"/>
        <end position="23"/>
    </location>
</feature>
<dbReference type="RefSeq" id="WP_155704055.1">
    <property type="nucleotide sequence ID" value="NZ_CP034235.1"/>
</dbReference>
<keyword evidence="1" id="KW-0472">Membrane</keyword>
<evidence type="ECO:0000313" key="3">
    <source>
        <dbReference type="Proteomes" id="UP000426246"/>
    </source>
</evidence>
<name>A0A6B8RSP5_9BACL</name>
<reference evidence="3" key="1">
    <citation type="submission" date="2018-11" db="EMBL/GenBank/DDBJ databases">
        <title>Complete genome sequence of Paenibacillus sp. ML311-T8.</title>
        <authorList>
            <person name="Nam Y.-D."/>
            <person name="Kang J."/>
            <person name="Chung W.-H."/>
            <person name="Park Y.S."/>
        </authorList>
    </citation>
    <scope>NUCLEOTIDE SEQUENCE [LARGE SCALE GENOMIC DNA]</scope>
    <source>
        <strain evidence="3">ML311-T8</strain>
    </source>
</reference>
<organism evidence="2 3">
    <name type="scientific">Paenibacillus psychroresistens</name>
    <dbReference type="NCBI Taxonomy" id="1778678"/>
    <lineage>
        <taxon>Bacteria</taxon>
        <taxon>Bacillati</taxon>
        <taxon>Bacillota</taxon>
        <taxon>Bacilli</taxon>
        <taxon>Bacillales</taxon>
        <taxon>Paenibacillaceae</taxon>
        <taxon>Paenibacillus</taxon>
    </lineage>
</organism>
<dbReference type="KEGG" id="ppsc:EHS13_30760"/>
<dbReference type="OrthoDB" id="2433869at2"/>
<protein>
    <submittedName>
        <fullName evidence="2">Uncharacterized protein</fullName>
    </submittedName>
</protein>
<dbReference type="AlphaFoldDB" id="A0A6B8RSP5"/>
<evidence type="ECO:0000313" key="2">
    <source>
        <dbReference type="EMBL" id="QGQ98949.1"/>
    </source>
</evidence>
<gene>
    <name evidence="2" type="ORF">EHS13_30760</name>
</gene>
<keyword evidence="1" id="KW-1133">Transmembrane helix</keyword>
<evidence type="ECO:0000256" key="1">
    <source>
        <dbReference type="SAM" id="Phobius"/>
    </source>
</evidence>
<dbReference type="EMBL" id="CP034235">
    <property type="protein sequence ID" value="QGQ98949.1"/>
    <property type="molecule type" value="Genomic_DNA"/>
</dbReference>
<accession>A0A6B8RSP5</accession>
<sequence>MKRYWKIVVLVPFILLCIGTYYINSTRINYPDYYLKLHAGDEKEAAGVTLEANQSLTISTLGSKYGSNSSYWSQLTSRYAKIPEIENLKKQYRQFMRGKNDSGAFYDDDKVLCYVETDSETRDSYNFKISVYDKKQKRNEYFKIGIPRNEYKSIRVVDVQIVGRTLNLITNNATIITNVAHSEFHHYKIDLDKKNIASEQNIASSDISKTDDPVEMGIYYESKTATKPNRFTVFSINHTKQQVERKVASGTIVSNRQELAYYDMQSGKLIPIEVKAINDLSEMSISYSQSKLMLTSQTDSNEVRVILYSLADDKIEIDTTIDTNGSLNKNERINFVVNAKDRLYMTGNMVHGTENNFTVLIADMKTGHILYEGYVARKDNMPTRNMIFEGFNIQ</sequence>
<proteinExistence type="predicted"/>
<dbReference type="Proteomes" id="UP000426246">
    <property type="component" value="Chromosome"/>
</dbReference>
<keyword evidence="1" id="KW-0812">Transmembrane</keyword>